<protein>
    <recommendedName>
        <fullName evidence="1">RNA-binding protein KhpB N-terminal domain-containing protein</fullName>
    </recommendedName>
</protein>
<dbReference type="SMART" id="SM01245">
    <property type="entry name" value="Jag_N"/>
    <property type="match status" value="1"/>
</dbReference>
<evidence type="ECO:0000313" key="2">
    <source>
        <dbReference type="EMBL" id="PWA11863.1"/>
    </source>
</evidence>
<feature type="domain" description="RNA-binding protein KhpB N-terminal" evidence="1">
    <location>
        <begin position="5"/>
        <end position="56"/>
    </location>
</feature>
<proteinExistence type="predicted"/>
<dbReference type="RefSeq" id="WP_116554507.1">
    <property type="nucleotide sequence ID" value="NZ_QCZG01000015.1"/>
</dbReference>
<dbReference type="Pfam" id="PF03961">
    <property type="entry name" value="FapA"/>
    <property type="match status" value="1"/>
</dbReference>
<evidence type="ECO:0000313" key="3">
    <source>
        <dbReference type="Proteomes" id="UP000245998"/>
    </source>
</evidence>
<evidence type="ECO:0000259" key="1">
    <source>
        <dbReference type="SMART" id="SM01245"/>
    </source>
</evidence>
<dbReference type="InterPro" id="IPR032782">
    <property type="entry name" value="KhpB_N"/>
</dbReference>
<dbReference type="InterPro" id="IPR005646">
    <property type="entry name" value="FapA"/>
</dbReference>
<accession>A0A2U1K4F5</accession>
<dbReference type="InterPro" id="IPR038247">
    <property type="entry name" value="Jag_N_dom_sf"/>
</dbReference>
<dbReference type="InterPro" id="IPR046865">
    <property type="entry name" value="FapA_b_solenoid"/>
</dbReference>
<keyword evidence="3" id="KW-1185">Reference proteome</keyword>
<dbReference type="OrthoDB" id="1279at2"/>
<dbReference type="Pfam" id="PF20250">
    <property type="entry name" value="FapA_N"/>
    <property type="match status" value="1"/>
</dbReference>
<reference evidence="2 3" key="1">
    <citation type="submission" date="2018-04" db="EMBL/GenBank/DDBJ databases">
        <title>Camelliibacillus theae gen. nov., sp. nov., isolated from Pu'er tea.</title>
        <authorList>
            <person name="Niu L."/>
        </authorList>
    </citation>
    <scope>NUCLEOTIDE SEQUENCE [LARGE SCALE GENOMIC DNA]</scope>
    <source>
        <strain evidence="2 3">T8</strain>
    </source>
</reference>
<dbReference type="Pfam" id="PF14804">
    <property type="entry name" value="Jag_N"/>
    <property type="match status" value="1"/>
</dbReference>
<dbReference type="Gene3D" id="3.30.30.80">
    <property type="entry name" value="probable RNA-binding protein from clostridium symbiosum atcc 14940"/>
    <property type="match status" value="1"/>
</dbReference>
<comment type="caution">
    <text evidence="2">The sequence shown here is derived from an EMBL/GenBank/DDBJ whole genome shotgun (WGS) entry which is preliminary data.</text>
</comment>
<dbReference type="AlphaFoldDB" id="A0A2U1K4F5"/>
<organism evidence="2 3">
    <name type="scientific">Pueribacillus theae</name>
    <dbReference type="NCBI Taxonomy" id="2171751"/>
    <lineage>
        <taxon>Bacteria</taxon>
        <taxon>Bacillati</taxon>
        <taxon>Bacillota</taxon>
        <taxon>Bacilli</taxon>
        <taxon>Bacillales</taxon>
        <taxon>Bacillaceae</taxon>
        <taxon>Pueribacillus</taxon>
    </lineage>
</organism>
<gene>
    <name evidence="2" type="ORF">DCC39_08735</name>
</gene>
<sequence length="652" mass="71747">MNSIEAKGRNIQEAIDKALKELGATAESVTVEVLEEEEDRLFGLLVKPAVVKVTKKSVKESPEEPTEEKIQAGMIQLKDGRVSFHATETNKPAIIPSDELILQVNGKEIKEEIEVNEGDLVSIQGKEIAKEAASIDIRVSADKLSALLCVTPGYIEKTVPMDEGPAPTLSLKAKTMKEPIDSFSRDDIIAKLHKKGILYGIAEEAIDKACTLKEYGEITVANGLPPENGKNGFVEFFIDFEGFSLKPKKREDGTVDFRETNRIPTVEKGQAIGMVREPIEGKQGRTVENKALNPKQVKQAIVKGKGIILKENKIIAAETGTISVTIRPPVFKIDIIQKLVHRGDVDIKSGNLSFVGDIEIQGNVEETMSVKAEEKILITGSVHGGHIAAGTALTINKNIIRGKILVGQTDEIEQNLKEETKELRHVVHAFHKALLGLLVAQRKKGQMNKLNLSLIINILLKQKFPTLQNQINNYLSLLQKRTEKGHPDEQAIEILLKKVFVASNENAEIDETIFLTIEEKLDALAAFYEELFQPFASATISSAQQSDVYCNGDIYLTGRGAYNTKFKAEGSFTATGFIRGGTVEARNGIIANEVGSGFGVKTELIVPKDKTITIAHAMEDTVIQIGKRMYCFEKERKNVLAVLDETGEIVFR</sequence>
<dbReference type="InterPro" id="IPR046866">
    <property type="entry name" value="FapA_N"/>
</dbReference>
<dbReference type="EMBL" id="QCZG01000015">
    <property type="protein sequence ID" value="PWA11863.1"/>
    <property type="molecule type" value="Genomic_DNA"/>
</dbReference>
<dbReference type="PANTHER" id="PTHR38032:SF1">
    <property type="entry name" value="RNA-BINDING PROTEIN KHPB N-TERMINAL DOMAIN-CONTAINING PROTEIN"/>
    <property type="match status" value="1"/>
</dbReference>
<dbReference type="Proteomes" id="UP000245998">
    <property type="component" value="Unassembled WGS sequence"/>
</dbReference>
<name>A0A2U1K4F5_9BACI</name>
<dbReference type="PANTHER" id="PTHR38032">
    <property type="entry name" value="POLYMERASE-RELATED"/>
    <property type="match status" value="1"/>
</dbReference>